<feature type="signal peptide" evidence="2">
    <location>
        <begin position="1"/>
        <end position="40"/>
    </location>
</feature>
<dbReference type="Pfam" id="PF01826">
    <property type="entry name" value="TIL"/>
    <property type="match status" value="1"/>
</dbReference>
<comment type="caution">
    <text evidence="4">The sequence shown here is derived from an EMBL/GenBank/DDBJ whole genome shotgun (WGS) entry which is preliminary data.</text>
</comment>
<dbReference type="SUPFAM" id="SSF57567">
    <property type="entry name" value="Serine protease inhibitors"/>
    <property type="match status" value="1"/>
</dbReference>
<evidence type="ECO:0000256" key="1">
    <source>
        <dbReference type="ARBA" id="ARBA00022900"/>
    </source>
</evidence>
<keyword evidence="1" id="KW-0646">Protease inhibitor</keyword>
<evidence type="ECO:0000313" key="5">
    <source>
        <dbReference type="Proteomes" id="UP001432322"/>
    </source>
</evidence>
<evidence type="ECO:0000313" key="4">
    <source>
        <dbReference type="EMBL" id="GMT27209.1"/>
    </source>
</evidence>
<dbReference type="InterPro" id="IPR036084">
    <property type="entry name" value="Ser_inhib-like_sf"/>
</dbReference>
<dbReference type="Gene3D" id="2.10.25.10">
    <property type="entry name" value="Laminin"/>
    <property type="match status" value="1"/>
</dbReference>
<proteinExistence type="predicted"/>
<protein>
    <recommendedName>
        <fullName evidence="3">TIL domain-containing protein</fullName>
    </recommendedName>
</protein>
<sequence length="98" mass="10773">LLLHGRLVRGARISISHFNMNSSLFCSLLMVVALCAVASGNQCGPNQHYSPCRNECERMCQQPHTRACHRNCVTPGACTCNWEFVRHPNGACVAPTDC</sequence>
<feature type="non-terminal residue" evidence="4">
    <location>
        <position position="1"/>
    </location>
</feature>
<accession>A0AAV5W8Z1</accession>
<dbReference type="AlphaFoldDB" id="A0AAV5W8Z1"/>
<keyword evidence="1" id="KW-0722">Serine protease inhibitor</keyword>
<reference evidence="4" key="1">
    <citation type="submission" date="2023-10" db="EMBL/GenBank/DDBJ databases">
        <title>Genome assembly of Pristionchus species.</title>
        <authorList>
            <person name="Yoshida K."/>
            <person name="Sommer R.J."/>
        </authorList>
    </citation>
    <scope>NUCLEOTIDE SEQUENCE</scope>
    <source>
        <strain evidence="4">RS5133</strain>
    </source>
</reference>
<dbReference type="EMBL" id="BTSY01000005">
    <property type="protein sequence ID" value="GMT27209.1"/>
    <property type="molecule type" value="Genomic_DNA"/>
</dbReference>
<dbReference type="CDD" id="cd19941">
    <property type="entry name" value="TIL"/>
    <property type="match status" value="1"/>
</dbReference>
<keyword evidence="5" id="KW-1185">Reference proteome</keyword>
<dbReference type="InterPro" id="IPR002919">
    <property type="entry name" value="TIL_dom"/>
</dbReference>
<feature type="domain" description="TIL" evidence="3">
    <location>
        <begin position="43"/>
        <end position="98"/>
    </location>
</feature>
<dbReference type="Proteomes" id="UP001432322">
    <property type="component" value="Unassembled WGS sequence"/>
</dbReference>
<evidence type="ECO:0000259" key="3">
    <source>
        <dbReference type="Pfam" id="PF01826"/>
    </source>
</evidence>
<keyword evidence="2" id="KW-0732">Signal</keyword>
<gene>
    <name evidence="4" type="ORF">PFISCL1PPCAC_18506</name>
</gene>
<evidence type="ECO:0000256" key="2">
    <source>
        <dbReference type="SAM" id="SignalP"/>
    </source>
</evidence>
<name>A0AAV5W8Z1_9BILA</name>
<feature type="chain" id="PRO_5043372089" description="TIL domain-containing protein" evidence="2">
    <location>
        <begin position="41"/>
        <end position="98"/>
    </location>
</feature>
<dbReference type="GO" id="GO:0004867">
    <property type="term" value="F:serine-type endopeptidase inhibitor activity"/>
    <property type="evidence" value="ECO:0007669"/>
    <property type="project" value="UniProtKB-KW"/>
</dbReference>
<organism evidence="4 5">
    <name type="scientific">Pristionchus fissidentatus</name>
    <dbReference type="NCBI Taxonomy" id="1538716"/>
    <lineage>
        <taxon>Eukaryota</taxon>
        <taxon>Metazoa</taxon>
        <taxon>Ecdysozoa</taxon>
        <taxon>Nematoda</taxon>
        <taxon>Chromadorea</taxon>
        <taxon>Rhabditida</taxon>
        <taxon>Rhabditina</taxon>
        <taxon>Diplogasteromorpha</taxon>
        <taxon>Diplogasteroidea</taxon>
        <taxon>Neodiplogasteridae</taxon>
        <taxon>Pristionchus</taxon>
    </lineage>
</organism>